<evidence type="ECO:0000256" key="1">
    <source>
        <dbReference type="ARBA" id="ARBA00008857"/>
    </source>
</evidence>
<dbReference type="InterPro" id="IPR002104">
    <property type="entry name" value="Integrase_catalytic"/>
</dbReference>
<dbReference type="GO" id="GO:0006310">
    <property type="term" value="P:DNA recombination"/>
    <property type="evidence" value="ECO:0007669"/>
    <property type="project" value="UniProtKB-KW"/>
</dbReference>
<protein>
    <submittedName>
        <fullName evidence="8">DUF4102 domain-containing protein</fullName>
    </submittedName>
</protein>
<comment type="caution">
    <text evidence="8">The sequence shown here is derived from an EMBL/GenBank/DDBJ whole genome shotgun (WGS) entry which is preliminary data.</text>
</comment>
<evidence type="ECO:0000313" key="8">
    <source>
        <dbReference type="EMBL" id="MTI98740.1"/>
    </source>
</evidence>
<dbReference type="PROSITE" id="PS51898">
    <property type="entry name" value="TYR_RECOMBINASE"/>
    <property type="match status" value="1"/>
</dbReference>
<dbReference type="InterPro" id="IPR013762">
    <property type="entry name" value="Integrase-like_cat_sf"/>
</dbReference>
<feature type="domain" description="Core-binding (CB)" evidence="7">
    <location>
        <begin position="114"/>
        <end position="195"/>
    </location>
</feature>
<dbReference type="SUPFAM" id="SSF56349">
    <property type="entry name" value="DNA breaking-rejoining enzymes"/>
    <property type="match status" value="1"/>
</dbReference>
<dbReference type="EMBL" id="VENC01000008">
    <property type="protein sequence ID" value="MTI98740.1"/>
    <property type="molecule type" value="Genomic_DNA"/>
</dbReference>
<dbReference type="AlphaFoldDB" id="A0A844I168"/>
<dbReference type="GO" id="GO:0003677">
    <property type="term" value="F:DNA binding"/>
    <property type="evidence" value="ECO:0007669"/>
    <property type="project" value="UniProtKB-UniRule"/>
</dbReference>
<proteinExistence type="inferred from homology"/>
<gene>
    <name evidence="8" type="ORF">FH752_08975</name>
</gene>
<dbReference type="PROSITE" id="PS51900">
    <property type="entry name" value="CB"/>
    <property type="match status" value="1"/>
</dbReference>
<evidence type="ECO:0000256" key="3">
    <source>
        <dbReference type="ARBA" id="ARBA00023125"/>
    </source>
</evidence>
<evidence type="ECO:0000256" key="2">
    <source>
        <dbReference type="ARBA" id="ARBA00022908"/>
    </source>
</evidence>
<organism evidence="8 9">
    <name type="scientific">Marinobacter adhaerens</name>
    <dbReference type="NCBI Taxonomy" id="1033846"/>
    <lineage>
        <taxon>Bacteria</taxon>
        <taxon>Pseudomonadati</taxon>
        <taxon>Pseudomonadota</taxon>
        <taxon>Gammaproteobacteria</taxon>
        <taxon>Pseudomonadales</taxon>
        <taxon>Marinobacteraceae</taxon>
        <taxon>Marinobacter</taxon>
    </lineage>
</organism>
<feature type="domain" description="Tyr recombinase" evidence="6">
    <location>
        <begin position="226"/>
        <end position="405"/>
    </location>
</feature>
<dbReference type="InterPro" id="IPR010998">
    <property type="entry name" value="Integrase_recombinase_N"/>
</dbReference>
<dbReference type="Gene3D" id="1.10.443.10">
    <property type="entry name" value="Intergrase catalytic core"/>
    <property type="match status" value="1"/>
</dbReference>
<keyword evidence="3 5" id="KW-0238">DNA-binding</keyword>
<evidence type="ECO:0000313" key="9">
    <source>
        <dbReference type="Proteomes" id="UP000431462"/>
    </source>
</evidence>
<name>A0A844I168_9GAMM</name>
<dbReference type="Pfam" id="PF13356">
    <property type="entry name" value="Arm-DNA-bind_3"/>
    <property type="match status" value="1"/>
</dbReference>
<evidence type="ECO:0000256" key="4">
    <source>
        <dbReference type="ARBA" id="ARBA00023172"/>
    </source>
</evidence>
<dbReference type="Gene3D" id="1.10.150.130">
    <property type="match status" value="1"/>
</dbReference>
<dbReference type="Pfam" id="PF22022">
    <property type="entry name" value="Phage_int_M"/>
    <property type="match status" value="1"/>
</dbReference>
<comment type="similarity">
    <text evidence="1">Belongs to the 'phage' integrase family.</text>
</comment>
<accession>A0A844I168</accession>
<dbReference type="CDD" id="cd00801">
    <property type="entry name" value="INT_P4_C"/>
    <property type="match status" value="1"/>
</dbReference>
<reference evidence="8 9" key="1">
    <citation type="submission" date="2019-06" db="EMBL/GenBank/DDBJ databases">
        <title>Enrichment of Autotrophic Halophilic Microorganisms from Red Sea Brine Pool Using Microbial Electrosynthesis System.</title>
        <authorList>
            <person name="Alqahtani M.F."/>
            <person name="Bajracharya S."/>
            <person name="Katuri K.P."/>
            <person name="Ali M."/>
            <person name="Saikaly P.E."/>
        </authorList>
    </citation>
    <scope>NUCLEOTIDE SEQUENCE [LARGE SCALE GENOMIC DNA]</scope>
    <source>
        <strain evidence="8">MES15</strain>
    </source>
</reference>
<sequence>MPKIAKELSPLEVKRLACRIDPDTGEATEVRYPVGGVSGLLLRVTPSGARQWILRAKVGNRRPDMGLGPYPEISLAQARDKAREIKEKIRNGIDPLEEKRSLKRALLAEQISTLTFQKAMEQYIRMKSKEFRNPRQETQWTNSLKTYAIPHLGELPVREIDLPHIKQVLDPIWETKTETANRVRARIENILGWCAIHGYRSNENPARWQGYLDEVYPSPEKIKKRGHFAALPVDEMPEFMTDLQKRTGTAARALEFLILTAARTNEVIGDKRIGKAGVTWQEIDMARKVWTVPADRMKSEKVHRVPLADSVIELLKGIGEGAPEDLIFPGPKGDVPSNNFLTALLKRMDRKVTAHGFRSTFKDWARERTAYADEVSELALAHVNSDATRAAYARSELIDKRRLMMTDWEQFCLHGETQTESGNVVSIGGKKESES</sequence>
<keyword evidence="4" id="KW-0233">DNA recombination</keyword>
<evidence type="ECO:0000256" key="5">
    <source>
        <dbReference type="PROSITE-ProRule" id="PRU01248"/>
    </source>
</evidence>
<dbReference type="InterPro" id="IPR044068">
    <property type="entry name" value="CB"/>
</dbReference>
<dbReference type="PANTHER" id="PTHR30629:SF2">
    <property type="entry name" value="PROPHAGE INTEGRASE INTS-RELATED"/>
    <property type="match status" value="1"/>
</dbReference>
<keyword evidence="2" id="KW-0229">DNA integration</keyword>
<dbReference type="InterPro" id="IPR011010">
    <property type="entry name" value="DNA_brk_join_enz"/>
</dbReference>
<evidence type="ECO:0000259" key="6">
    <source>
        <dbReference type="PROSITE" id="PS51898"/>
    </source>
</evidence>
<dbReference type="InterPro" id="IPR050808">
    <property type="entry name" value="Phage_Integrase"/>
</dbReference>
<dbReference type="GO" id="GO:0015074">
    <property type="term" value="P:DNA integration"/>
    <property type="evidence" value="ECO:0007669"/>
    <property type="project" value="UniProtKB-KW"/>
</dbReference>
<dbReference type="PANTHER" id="PTHR30629">
    <property type="entry name" value="PROPHAGE INTEGRASE"/>
    <property type="match status" value="1"/>
</dbReference>
<dbReference type="Gene3D" id="3.30.160.390">
    <property type="entry name" value="Integrase, DNA-binding domain"/>
    <property type="match status" value="1"/>
</dbReference>
<dbReference type="Proteomes" id="UP000431462">
    <property type="component" value="Unassembled WGS sequence"/>
</dbReference>
<evidence type="ECO:0000259" key="7">
    <source>
        <dbReference type="PROSITE" id="PS51900"/>
    </source>
</evidence>
<dbReference type="InterPro" id="IPR025166">
    <property type="entry name" value="Integrase_DNA_bind_dom"/>
</dbReference>
<dbReference type="Pfam" id="PF00589">
    <property type="entry name" value="Phage_integrase"/>
    <property type="match status" value="1"/>
</dbReference>
<dbReference type="InterPro" id="IPR038488">
    <property type="entry name" value="Integrase_DNA-bd_sf"/>
</dbReference>
<dbReference type="InterPro" id="IPR053876">
    <property type="entry name" value="Phage_int_M"/>
</dbReference>